<keyword evidence="1" id="KW-0812">Transmembrane</keyword>
<keyword evidence="1" id="KW-0472">Membrane</keyword>
<dbReference type="PROSITE" id="PS00409">
    <property type="entry name" value="PROKAR_NTER_METHYL"/>
    <property type="match status" value="1"/>
</dbReference>
<accession>A0A0G1S2S0</accession>
<dbReference type="Proteomes" id="UP000034364">
    <property type="component" value="Unassembled WGS sequence"/>
</dbReference>
<organism evidence="2 3">
    <name type="scientific">Candidatus Amesbacteria bacterium GW2011_GWA1_47_16</name>
    <dbReference type="NCBI Taxonomy" id="1618353"/>
    <lineage>
        <taxon>Bacteria</taxon>
        <taxon>Candidatus Amesiibacteriota</taxon>
    </lineage>
</organism>
<evidence type="ECO:0000313" key="2">
    <source>
        <dbReference type="EMBL" id="KKU63676.1"/>
    </source>
</evidence>
<name>A0A0G1S2S0_9BACT</name>
<gene>
    <name evidence="2" type="ORF">UX87_C0019G0043</name>
</gene>
<keyword evidence="1" id="KW-1133">Transmembrane helix</keyword>
<protein>
    <submittedName>
        <fullName evidence="2">Uncharacterized protein</fullName>
    </submittedName>
</protein>
<dbReference type="Pfam" id="PF07963">
    <property type="entry name" value="N_methyl"/>
    <property type="match status" value="1"/>
</dbReference>
<comment type="caution">
    <text evidence="2">The sequence shown here is derived from an EMBL/GenBank/DDBJ whole genome shotgun (WGS) entry which is preliminary data.</text>
</comment>
<dbReference type="NCBIfam" id="TIGR02532">
    <property type="entry name" value="IV_pilin_GFxxxE"/>
    <property type="match status" value="1"/>
</dbReference>
<feature type="transmembrane region" description="Helical" evidence="1">
    <location>
        <begin position="7"/>
        <end position="32"/>
    </location>
</feature>
<evidence type="ECO:0000313" key="3">
    <source>
        <dbReference type="Proteomes" id="UP000034364"/>
    </source>
</evidence>
<sequence>MFKKKKGFTLIEVIVSFSLFTLVVMAANVMLFSTFRSARKAATVSEVNNEGAYVMNSMISLLRYSRDIVCTTATRLDISASDGGIFYYELSGNRIASTSALSSSYLTSDQVSVQLPAECGGRFFTCSANSRSVDICYALEKVSYTDVTDRASSQTNGILFRSTVTLRN</sequence>
<reference evidence="2 3" key="1">
    <citation type="journal article" date="2015" name="Nature">
        <title>rRNA introns, odd ribosomes, and small enigmatic genomes across a large radiation of phyla.</title>
        <authorList>
            <person name="Brown C.T."/>
            <person name="Hug L.A."/>
            <person name="Thomas B.C."/>
            <person name="Sharon I."/>
            <person name="Castelle C.J."/>
            <person name="Singh A."/>
            <person name="Wilkins M.J."/>
            <person name="Williams K.H."/>
            <person name="Banfield J.F."/>
        </authorList>
    </citation>
    <scope>NUCLEOTIDE SEQUENCE [LARGE SCALE GENOMIC DNA]</scope>
</reference>
<proteinExistence type="predicted"/>
<evidence type="ECO:0000256" key="1">
    <source>
        <dbReference type="SAM" id="Phobius"/>
    </source>
</evidence>
<dbReference type="EMBL" id="LCNV01000019">
    <property type="protein sequence ID" value="KKU63676.1"/>
    <property type="molecule type" value="Genomic_DNA"/>
</dbReference>
<dbReference type="InterPro" id="IPR012902">
    <property type="entry name" value="N_methyl_site"/>
</dbReference>
<dbReference type="AlphaFoldDB" id="A0A0G1S2S0"/>